<dbReference type="Proteomes" id="UP001239626">
    <property type="component" value="Unassembled WGS sequence"/>
</dbReference>
<dbReference type="InterPro" id="IPR027417">
    <property type="entry name" value="P-loop_NTPase"/>
</dbReference>
<protein>
    <submittedName>
        <fullName evidence="6">ABC-2 type transport system ATP-binding protein</fullName>
    </submittedName>
</protein>
<dbReference type="RefSeq" id="WP_307491629.1">
    <property type="nucleotide sequence ID" value="NZ_JAUSVB010000002.1"/>
</dbReference>
<feature type="domain" description="ABC transporter" evidence="5">
    <location>
        <begin position="4"/>
        <end position="229"/>
    </location>
</feature>
<dbReference type="Gene3D" id="3.40.50.300">
    <property type="entry name" value="P-loop containing nucleotide triphosphate hydrolases"/>
    <property type="match status" value="1"/>
</dbReference>
<evidence type="ECO:0000256" key="4">
    <source>
        <dbReference type="ARBA" id="ARBA00022840"/>
    </source>
</evidence>
<evidence type="ECO:0000256" key="2">
    <source>
        <dbReference type="ARBA" id="ARBA00022448"/>
    </source>
</evidence>
<keyword evidence="2" id="KW-0813">Transport</keyword>
<reference evidence="6 7" key="1">
    <citation type="submission" date="2023-07" db="EMBL/GenBank/DDBJ databases">
        <title>Sorghum-associated microbial communities from plants grown in Nebraska, USA.</title>
        <authorList>
            <person name="Schachtman D."/>
        </authorList>
    </citation>
    <scope>NUCLEOTIDE SEQUENCE [LARGE SCALE GENOMIC DNA]</scope>
    <source>
        <strain evidence="6 7">BE332</strain>
    </source>
</reference>
<dbReference type="SMART" id="SM00382">
    <property type="entry name" value="AAA"/>
    <property type="match status" value="1"/>
</dbReference>
<organism evidence="6 7">
    <name type="scientific">Cellulomonas humilata</name>
    <dbReference type="NCBI Taxonomy" id="144055"/>
    <lineage>
        <taxon>Bacteria</taxon>
        <taxon>Bacillati</taxon>
        <taxon>Actinomycetota</taxon>
        <taxon>Actinomycetes</taxon>
        <taxon>Micrococcales</taxon>
        <taxon>Cellulomonadaceae</taxon>
        <taxon>Cellulomonas</taxon>
    </lineage>
</organism>
<keyword evidence="4 6" id="KW-0067">ATP-binding</keyword>
<dbReference type="InterPro" id="IPR017871">
    <property type="entry name" value="ABC_transporter-like_CS"/>
</dbReference>
<dbReference type="PANTHER" id="PTHR43335:SF4">
    <property type="entry name" value="ABC TRANSPORTER, ATP-BINDING PROTEIN"/>
    <property type="match status" value="1"/>
</dbReference>
<dbReference type="InterPro" id="IPR003439">
    <property type="entry name" value="ABC_transporter-like_ATP-bd"/>
</dbReference>
<evidence type="ECO:0000259" key="5">
    <source>
        <dbReference type="PROSITE" id="PS50893"/>
    </source>
</evidence>
<dbReference type="InterPro" id="IPR003593">
    <property type="entry name" value="AAA+_ATPase"/>
</dbReference>
<dbReference type="PROSITE" id="PS00211">
    <property type="entry name" value="ABC_TRANSPORTER_1"/>
    <property type="match status" value="1"/>
</dbReference>
<dbReference type="EMBL" id="JAUSVB010000002">
    <property type="protein sequence ID" value="MDQ0373526.1"/>
    <property type="molecule type" value="Genomic_DNA"/>
</dbReference>
<accession>A0ABU0EE35</accession>
<sequence length="318" mass="34013">MHAVATHELTRTFGPRRAVGRLTVDVPLGGVVGLLGPNGSGKSTLIRMLLGLVRPTEGDADVLGSSIRHPAQYAERVGALVESPAFVPGLSAHANLLSLARLRGLPRSRVAEVITAVGLSGREREPVRRFSLGMKQRLGIAAALLPDPELLILDEPTNGLDPAGIVEIRALLVRLGQSGRTVIVSSHLMAEIEAACDWLIIVRFGELVFSGPIGELMARTETFVDVEAEHHDDNDTLARVLAVAGWVTELMPDGVRVRAGRDSAAEINRTAMAAGFTLGRVQVVHDSLEHVFLELTGQTDGELAQDRAAGQERTKVVR</sequence>
<evidence type="ECO:0000313" key="7">
    <source>
        <dbReference type="Proteomes" id="UP001239626"/>
    </source>
</evidence>
<keyword evidence="7" id="KW-1185">Reference proteome</keyword>
<evidence type="ECO:0000313" key="6">
    <source>
        <dbReference type="EMBL" id="MDQ0373526.1"/>
    </source>
</evidence>
<dbReference type="GO" id="GO:0005524">
    <property type="term" value="F:ATP binding"/>
    <property type="evidence" value="ECO:0007669"/>
    <property type="project" value="UniProtKB-KW"/>
</dbReference>
<evidence type="ECO:0000256" key="1">
    <source>
        <dbReference type="ARBA" id="ARBA00005417"/>
    </source>
</evidence>
<keyword evidence="3" id="KW-0547">Nucleotide-binding</keyword>
<name>A0ABU0EE35_9CELL</name>
<proteinExistence type="inferred from homology"/>
<evidence type="ECO:0000256" key="3">
    <source>
        <dbReference type="ARBA" id="ARBA00022741"/>
    </source>
</evidence>
<dbReference type="SUPFAM" id="SSF52540">
    <property type="entry name" value="P-loop containing nucleoside triphosphate hydrolases"/>
    <property type="match status" value="1"/>
</dbReference>
<gene>
    <name evidence="6" type="ORF">J2X26_001837</name>
</gene>
<dbReference type="Pfam" id="PF00005">
    <property type="entry name" value="ABC_tran"/>
    <property type="match status" value="1"/>
</dbReference>
<dbReference type="PANTHER" id="PTHR43335">
    <property type="entry name" value="ABC TRANSPORTER, ATP-BINDING PROTEIN"/>
    <property type="match status" value="1"/>
</dbReference>
<dbReference type="PROSITE" id="PS50893">
    <property type="entry name" value="ABC_TRANSPORTER_2"/>
    <property type="match status" value="1"/>
</dbReference>
<comment type="caution">
    <text evidence="6">The sequence shown here is derived from an EMBL/GenBank/DDBJ whole genome shotgun (WGS) entry which is preliminary data.</text>
</comment>
<comment type="similarity">
    <text evidence="1">Belongs to the ABC transporter superfamily.</text>
</comment>